<reference evidence="2" key="2">
    <citation type="submission" date="2023-04" db="EMBL/GenBank/DDBJ databases">
        <authorList>
            <person name="Bruccoleri R.E."/>
            <person name="Oakeley E.J."/>
            <person name="Faust A.-M."/>
            <person name="Dessus-Babus S."/>
            <person name="Altorfer M."/>
            <person name="Burckhardt D."/>
            <person name="Oertli M."/>
            <person name="Naumann U."/>
            <person name="Petersen F."/>
            <person name="Wong J."/>
        </authorList>
    </citation>
    <scope>NUCLEOTIDE SEQUENCE</scope>
    <source>
        <strain evidence="2">GSM-AAB239-AS_SAM_17_03QT</strain>
        <tissue evidence="2">Leaf</tissue>
    </source>
</reference>
<comment type="caution">
    <text evidence="2">The sequence shown here is derived from an EMBL/GenBank/DDBJ whole genome shotgun (WGS) entry which is preliminary data.</text>
</comment>
<accession>A0AAX6GYG9</accession>
<reference evidence="2" key="1">
    <citation type="journal article" date="2023" name="GigaByte">
        <title>Genome assembly of the bearded iris, Iris pallida Lam.</title>
        <authorList>
            <person name="Bruccoleri R.E."/>
            <person name="Oakeley E.J."/>
            <person name="Faust A.M.E."/>
            <person name="Altorfer M."/>
            <person name="Dessus-Babus S."/>
            <person name="Burckhardt D."/>
            <person name="Oertli M."/>
            <person name="Naumann U."/>
            <person name="Petersen F."/>
            <person name="Wong J."/>
        </authorList>
    </citation>
    <scope>NUCLEOTIDE SEQUENCE</scope>
    <source>
        <strain evidence="2">GSM-AAB239-AS_SAM_17_03QT</strain>
    </source>
</reference>
<evidence type="ECO:0000313" key="2">
    <source>
        <dbReference type="EMBL" id="KAJ6833357.1"/>
    </source>
</evidence>
<name>A0AAX6GYG9_IRIPA</name>
<protein>
    <submittedName>
        <fullName evidence="2">Uncharacterized protein</fullName>
    </submittedName>
</protein>
<dbReference type="Proteomes" id="UP001140949">
    <property type="component" value="Unassembled WGS sequence"/>
</dbReference>
<evidence type="ECO:0000313" key="3">
    <source>
        <dbReference type="Proteomes" id="UP001140949"/>
    </source>
</evidence>
<proteinExistence type="predicted"/>
<evidence type="ECO:0000256" key="1">
    <source>
        <dbReference type="SAM" id="MobiDB-lite"/>
    </source>
</evidence>
<sequence>MGSSRFLMVSGWRSASKASGRRHGSSRGDDGYSGSDEIRTWRFSSRHGQKLGLGLGIRVCRLCPTRRKKVFDVSDMEKQCNCNIKNCGREYR</sequence>
<gene>
    <name evidence="2" type="ORF">M6B38_340325</name>
</gene>
<dbReference type="EMBL" id="JANAVB010015199">
    <property type="protein sequence ID" value="KAJ6833357.1"/>
    <property type="molecule type" value="Genomic_DNA"/>
</dbReference>
<organism evidence="2 3">
    <name type="scientific">Iris pallida</name>
    <name type="common">Sweet iris</name>
    <dbReference type="NCBI Taxonomy" id="29817"/>
    <lineage>
        <taxon>Eukaryota</taxon>
        <taxon>Viridiplantae</taxon>
        <taxon>Streptophyta</taxon>
        <taxon>Embryophyta</taxon>
        <taxon>Tracheophyta</taxon>
        <taxon>Spermatophyta</taxon>
        <taxon>Magnoliopsida</taxon>
        <taxon>Liliopsida</taxon>
        <taxon>Asparagales</taxon>
        <taxon>Iridaceae</taxon>
        <taxon>Iridoideae</taxon>
        <taxon>Irideae</taxon>
        <taxon>Iris</taxon>
    </lineage>
</organism>
<keyword evidence="3" id="KW-1185">Reference proteome</keyword>
<dbReference type="AlphaFoldDB" id="A0AAX6GYG9"/>
<feature type="compositionally biased region" description="Basic and acidic residues" evidence="1">
    <location>
        <begin position="26"/>
        <end position="36"/>
    </location>
</feature>
<feature type="region of interest" description="Disordered" evidence="1">
    <location>
        <begin position="15"/>
        <end position="36"/>
    </location>
</feature>